<dbReference type="Pfam" id="PF00037">
    <property type="entry name" value="Fer4"/>
    <property type="match status" value="1"/>
</dbReference>
<dbReference type="STRING" id="419481.SAMN05216233_101104"/>
<keyword evidence="2" id="KW-0408">Iron</keyword>
<gene>
    <name evidence="5" type="ORF">SAMN05216233_101104</name>
</gene>
<keyword evidence="1" id="KW-0479">Metal-binding</keyword>
<dbReference type="GO" id="GO:0046872">
    <property type="term" value="F:metal ion binding"/>
    <property type="evidence" value="ECO:0007669"/>
    <property type="project" value="UniProtKB-KW"/>
</dbReference>
<dbReference type="AlphaFoldDB" id="A0A1G5AED9"/>
<dbReference type="InterPro" id="IPR017896">
    <property type="entry name" value="4Fe4S_Fe-S-bd"/>
</dbReference>
<dbReference type="SUPFAM" id="SSF54862">
    <property type="entry name" value="4Fe-4S ferredoxins"/>
    <property type="match status" value="1"/>
</dbReference>
<dbReference type="PROSITE" id="PS00198">
    <property type="entry name" value="4FE4S_FER_1"/>
    <property type="match status" value="1"/>
</dbReference>
<proteinExistence type="predicted"/>
<dbReference type="InterPro" id="IPR017900">
    <property type="entry name" value="4Fe4S_Fe_S_CS"/>
</dbReference>
<evidence type="ECO:0000313" key="6">
    <source>
        <dbReference type="Proteomes" id="UP000198870"/>
    </source>
</evidence>
<keyword evidence="6" id="KW-1185">Reference proteome</keyword>
<feature type="domain" description="4Fe-4S ferredoxin-type" evidence="4">
    <location>
        <begin position="270"/>
        <end position="296"/>
    </location>
</feature>
<dbReference type="Proteomes" id="UP000198870">
    <property type="component" value="Unassembled WGS sequence"/>
</dbReference>
<dbReference type="Gene3D" id="3.30.70.20">
    <property type="match status" value="1"/>
</dbReference>
<dbReference type="RefSeq" id="WP_092207186.1">
    <property type="nucleotide sequence ID" value="NZ_FMUX01000001.1"/>
</dbReference>
<evidence type="ECO:0000256" key="3">
    <source>
        <dbReference type="ARBA" id="ARBA00023014"/>
    </source>
</evidence>
<dbReference type="EMBL" id="FMUX01000001">
    <property type="protein sequence ID" value="SCX76263.1"/>
    <property type="molecule type" value="Genomic_DNA"/>
</dbReference>
<dbReference type="PROSITE" id="PS51379">
    <property type="entry name" value="4FE4S_FER_2"/>
    <property type="match status" value="2"/>
</dbReference>
<evidence type="ECO:0000256" key="2">
    <source>
        <dbReference type="ARBA" id="ARBA00023004"/>
    </source>
</evidence>
<name>A0A1G5AED9_9BACT</name>
<sequence length="361" mass="39639">MDIYEKLRQRLATNPVGAPPSEAFDEILRILFTPDEAKLALSLTFLPQPVDRIAEKTGLSMQTVRDTCEAMADKGVIFSREKKGDMGYCLLPAIPGLFEFPFMGGGGTPMHDRLGHLWETYHVENQGMEFASSPTPLMRVLPVEETVSGNDEVLPYEVITRMMENNHTFALAECACRVSKGEDACDKPTDVCLLFDGMARFLIDRKHAREITREEAHATLLRAEEAGLVHTTNNSQDRLNLICNCCGCCCTILTCRTKLNAPYPVSTSQWFARVDETECTGCGICADERCMLDAIDTTGDAAAIDEAQCIGCGLCVSTCPAEAISMIKRAMTPPVPETGSQLGSQVLMEKGRLEAFIDMNT</sequence>
<evidence type="ECO:0000256" key="1">
    <source>
        <dbReference type="ARBA" id="ARBA00022723"/>
    </source>
</evidence>
<protein>
    <submittedName>
        <fullName evidence="5">4Fe-4S binding domain-containing protein</fullName>
    </submittedName>
</protein>
<accession>A0A1G5AED9</accession>
<evidence type="ECO:0000313" key="5">
    <source>
        <dbReference type="EMBL" id="SCX76263.1"/>
    </source>
</evidence>
<dbReference type="GO" id="GO:0051536">
    <property type="term" value="F:iron-sulfur cluster binding"/>
    <property type="evidence" value="ECO:0007669"/>
    <property type="project" value="UniProtKB-KW"/>
</dbReference>
<reference evidence="5 6" key="1">
    <citation type="submission" date="2016-10" db="EMBL/GenBank/DDBJ databases">
        <authorList>
            <person name="de Groot N.N."/>
        </authorList>
    </citation>
    <scope>NUCLEOTIDE SEQUENCE [LARGE SCALE GENOMIC DNA]</scope>
    <source>
        <strain evidence="5 6">AA1</strain>
    </source>
</reference>
<keyword evidence="3" id="KW-0411">Iron-sulfur</keyword>
<organism evidence="5 6">
    <name type="scientific">Desulfoluna spongiiphila</name>
    <dbReference type="NCBI Taxonomy" id="419481"/>
    <lineage>
        <taxon>Bacteria</taxon>
        <taxon>Pseudomonadati</taxon>
        <taxon>Thermodesulfobacteriota</taxon>
        <taxon>Desulfobacteria</taxon>
        <taxon>Desulfobacterales</taxon>
        <taxon>Desulfolunaceae</taxon>
        <taxon>Desulfoluna</taxon>
    </lineage>
</organism>
<feature type="domain" description="4Fe-4S ferredoxin-type" evidence="4">
    <location>
        <begin position="300"/>
        <end position="329"/>
    </location>
</feature>
<dbReference type="OrthoDB" id="5488678at2"/>
<evidence type="ECO:0000259" key="4">
    <source>
        <dbReference type="PROSITE" id="PS51379"/>
    </source>
</evidence>